<dbReference type="EMBL" id="SRLO01000484">
    <property type="protein sequence ID" value="TNN54443.1"/>
    <property type="molecule type" value="Genomic_DNA"/>
</dbReference>
<protein>
    <submittedName>
        <fullName evidence="2">Uncharacterized protein</fullName>
    </submittedName>
</protein>
<reference evidence="2 3" key="1">
    <citation type="submission" date="2019-03" db="EMBL/GenBank/DDBJ databases">
        <title>First draft genome of Liparis tanakae, snailfish: a comprehensive survey of snailfish specific genes.</title>
        <authorList>
            <person name="Kim W."/>
            <person name="Song I."/>
            <person name="Jeong J.-H."/>
            <person name="Kim D."/>
            <person name="Kim S."/>
            <person name="Ryu S."/>
            <person name="Song J.Y."/>
            <person name="Lee S.K."/>
        </authorList>
    </citation>
    <scope>NUCLEOTIDE SEQUENCE [LARGE SCALE GENOMIC DNA]</scope>
    <source>
        <tissue evidence="2">Muscle</tissue>
    </source>
</reference>
<proteinExistence type="predicted"/>
<accession>A0A4Z2GNQ5</accession>
<dbReference type="AlphaFoldDB" id="A0A4Z2GNQ5"/>
<name>A0A4Z2GNQ5_9TELE</name>
<gene>
    <name evidence="2" type="ORF">EYF80_035352</name>
</gene>
<evidence type="ECO:0000256" key="1">
    <source>
        <dbReference type="SAM" id="MobiDB-lite"/>
    </source>
</evidence>
<feature type="compositionally biased region" description="Low complexity" evidence="1">
    <location>
        <begin position="140"/>
        <end position="154"/>
    </location>
</feature>
<dbReference type="Proteomes" id="UP000314294">
    <property type="component" value="Unassembled WGS sequence"/>
</dbReference>
<evidence type="ECO:0000313" key="2">
    <source>
        <dbReference type="EMBL" id="TNN54443.1"/>
    </source>
</evidence>
<keyword evidence="3" id="KW-1185">Reference proteome</keyword>
<sequence>MERGKRKNTARLDSSRQAATDADTYNFLKTTQDRGTCHTVPSGELHIRELGDISTFRVLGLRALQVRSEAFLAVVSARLPSEAGKRLSHCHTWKTQDKSVTHSHLGLSTVHHPEFNVCRAHGSVATALIGSTWGSVGGVEMSSTSSESGSVTTTATCRHTESNAMAV</sequence>
<evidence type="ECO:0000313" key="3">
    <source>
        <dbReference type="Proteomes" id="UP000314294"/>
    </source>
</evidence>
<comment type="caution">
    <text evidence="2">The sequence shown here is derived from an EMBL/GenBank/DDBJ whole genome shotgun (WGS) entry which is preliminary data.</text>
</comment>
<feature type="region of interest" description="Disordered" evidence="1">
    <location>
        <begin position="140"/>
        <end position="167"/>
    </location>
</feature>
<organism evidence="2 3">
    <name type="scientific">Liparis tanakae</name>
    <name type="common">Tanaka's snailfish</name>
    <dbReference type="NCBI Taxonomy" id="230148"/>
    <lineage>
        <taxon>Eukaryota</taxon>
        <taxon>Metazoa</taxon>
        <taxon>Chordata</taxon>
        <taxon>Craniata</taxon>
        <taxon>Vertebrata</taxon>
        <taxon>Euteleostomi</taxon>
        <taxon>Actinopterygii</taxon>
        <taxon>Neopterygii</taxon>
        <taxon>Teleostei</taxon>
        <taxon>Neoteleostei</taxon>
        <taxon>Acanthomorphata</taxon>
        <taxon>Eupercaria</taxon>
        <taxon>Perciformes</taxon>
        <taxon>Cottioidei</taxon>
        <taxon>Cottales</taxon>
        <taxon>Liparidae</taxon>
        <taxon>Liparis</taxon>
    </lineage>
</organism>